<dbReference type="SUPFAM" id="SSF46942">
    <property type="entry name" value="Elongation factor TFIIS domain 2"/>
    <property type="match status" value="1"/>
</dbReference>
<dbReference type="Pfam" id="PF07500">
    <property type="entry name" value="TFIIS_M"/>
    <property type="match status" value="1"/>
</dbReference>
<keyword evidence="3" id="KW-1185">Reference proteome</keyword>
<dbReference type="EMBL" id="BTGB01000004">
    <property type="protein sequence ID" value="GMM46649.1"/>
    <property type="molecule type" value="Genomic_DNA"/>
</dbReference>
<feature type="domain" description="TFIIS central" evidence="1">
    <location>
        <begin position="58"/>
        <end position="177"/>
    </location>
</feature>
<dbReference type="InterPro" id="IPR003618">
    <property type="entry name" value="TFIIS_cen_dom"/>
</dbReference>
<dbReference type="GO" id="GO:0006351">
    <property type="term" value="P:DNA-templated transcription"/>
    <property type="evidence" value="ECO:0007669"/>
    <property type="project" value="InterPro"/>
</dbReference>
<proteinExistence type="predicted"/>
<evidence type="ECO:0000313" key="2">
    <source>
        <dbReference type="EMBL" id="GMM46649.1"/>
    </source>
</evidence>
<organism evidence="2 3">
    <name type="scientific">Pichia kluyveri</name>
    <name type="common">Yeast</name>
    <dbReference type="NCBI Taxonomy" id="36015"/>
    <lineage>
        <taxon>Eukaryota</taxon>
        <taxon>Fungi</taxon>
        <taxon>Dikarya</taxon>
        <taxon>Ascomycota</taxon>
        <taxon>Saccharomycotina</taxon>
        <taxon>Pichiomycetes</taxon>
        <taxon>Pichiales</taxon>
        <taxon>Pichiaceae</taxon>
        <taxon>Pichia</taxon>
    </lineage>
</organism>
<dbReference type="InterPro" id="IPR036575">
    <property type="entry name" value="TFIIS_cen_dom_sf"/>
</dbReference>
<evidence type="ECO:0000259" key="1">
    <source>
        <dbReference type="Pfam" id="PF07500"/>
    </source>
</evidence>
<evidence type="ECO:0000313" key="3">
    <source>
        <dbReference type="Proteomes" id="UP001378960"/>
    </source>
</evidence>
<accession>A0AAV5R594</accession>
<sequence length="217" mass="24781">MLMSFHDTYNNSIIYEGVNDMGLCSKSPTKAPKTTNNSTTKSNNGISFGDDPSDVWKATRAACTIAVMKVFQSVSNKETLKKEIIETKTIEKQEEPSDFARKYELMLYKKHSNSLTNYKLRFRKDLTALKSSKTEFGKDIFFGNLTMEEFVEFDDKELLSVKQKLKDKELLNAELKNSLGQQFPTNINQIKNQNLTLPDQWWASGSSAKLDTNFDLE</sequence>
<gene>
    <name evidence="2" type="ORF">DAPK24_032240</name>
</gene>
<dbReference type="Proteomes" id="UP001378960">
    <property type="component" value="Unassembled WGS sequence"/>
</dbReference>
<dbReference type="AlphaFoldDB" id="A0AAV5R594"/>
<name>A0AAV5R594_PICKL</name>
<protein>
    <recommendedName>
        <fullName evidence="1">TFIIS central domain-containing protein</fullName>
    </recommendedName>
</protein>
<reference evidence="2 3" key="1">
    <citation type="journal article" date="2023" name="Elife">
        <title>Identification of key yeast species and microbe-microbe interactions impacting larval growth of Drosophila in the wild.</title>
        <authorList>
            <person name="Mure A."/>
            <person name="Sugiura Y."/>
            <person name="Maeda R."/>
            <person name="Honda K."/>
            <person name="Sakurai N."/>
            <person name="Takahashi Y."/>
            <person name="Watada M."/>
            <person name="Katoh T."/>
            <person name="Gotoh A."/>
            <person name="Gotoh Y."/>
            <person name="Taniguchi I."/>
            <person name="Nakamura K."/>
            <person name="Hayashi T."/>
            <person name="Katayama T."/>
            <person name="Uemura T."/>
            <person name="Hattori Y."/>
        </authorList>
    </citation>
    <scope>NUCLEOTIDE SEQUENCE [LARGE SCALE GENOMIC DNA]</scope>
    <source>
        <strain evidence="2 3">PK-24</strain>
    </source>
</reference>
<comment type="caution">
    <text evidence="2">The sequence shown here is derived from an EMBL/GenBank/DDBJ whole genome shotgun (WGS) entry which is preliminary data.</text>
</comment>